<reference evidence="3" key="2">
    <citation type="journal article" date="2016" name="Genome Announc.">
        <title>Draft Genome Sequences of Two Novel Amoeba-Resistant Intranuclear Bacteria, 'Candidatus Berkiella cookevillensis' and 'Candidatus Berkiella aquae'.</title>
        <authorList>
            <person name="Mehari Y.T."/>
            <person name="Arivett B.A."/>
            <person name="Farone A.L."/>
            <person name="Gunderson J.H."/>
            <person name="Farone M.B."/>
        </authorList>
    </citation>
    <scope>NUCLEOTIDE SEQUENCE</scope>
    <source>
        <strain evidence="3">HT99</strain>
    </source>
</reference>
<name>A0A0Q9YMY6_9GAMM</name>
<evidence type="ECO:0000313" key="4">
    <source>
        <dbReference type="Proteomes" id="UP000051497"/>
    </source>
</evidence>
<dbReference type="STRING" id="295108.HT99x_00557"/>
<keyword evidence="1" id="KW-0732">Signal</keyword>
<reference evidence="2" key="1">
    <citation type="submission" date="2015-09" db="EMBL/GenBank/DDBJ databases">
        <title>Draft Genome Sequences of Two Novel Amoeba-resistant Intranuclear Bacteria, Candidatus Berkiella cookevillensis and Candidatus Berkiella aquae.</title>
        <authorList>
            <person name="Mehari Y.T."/>
            <person name="Arivett B.A."/>
            <person name="Farone A.L."/>
            <person name="Gunderson J.H."/>
            <person name="Farone M.B."/>
        </authorList>
    </citation>
    <scope>NUCLEOTIDE SEQUENCE [LARGE SCALE GENOMIC DNA]</scope>
    <source>
        <strain evidence="2">HT99</strain>
    </source>
</reference>
<dbReference type="EMBL" id="LKAJ02000001">
    <property type="protein sequence ID" value="MCS5712657.1"/>
    <property type="molecule type" value="Genomic_DNA"/>
</dbReference>
<accession>A0A0Q9YMY6</accession>
<gene>
    <name evidence="2" type="ORF">HT99x_00557</name>
    <name evidence="3" type="ORF">HT99x_014555</name>
</gene>
<feature type="signal peptide" evidence="1">
    <location>
        <begin position="1"/>
        <end position="20"/>
    </location>
</feature>
<dbReference type="EMBL" id="LKAJ01000002">
    <property type="protein sequence ID" value="KRG22140.1"/>
    <property type="molecule type" value="Genomic_DNA"/>
</dbReference>
<keyword evidence="4" id="KW-1185">Reference proteome</keyword>
<evidence type="ECO:0000313" key="3">
    <source>
        <dbReference type="EMBL" id="MCS5712657.1"/>
    </source>
</evidence>
<evidence type="ECO:0000256" key="1">
    <source>
        <dbReference type="SAM" id="SignalP"/>
    </source>
</evidence>
<evidence type="ECO:0000313" key="2">
    <source>
        <dbReference type="EMBL" id="KRG22140.1"/>
    </source>
</evidence>
<dbReference type="Proteomes" id="UP000051497">
    <property type="component" value="Unassembled WGS sequence"/>
</dbReference>
<organism evidence="2">
    <name type="scientific">Candidatus Berkiella aquae</name>
    <dbReference type="NCBI Taxonomy" id="295108"/>
    <lineage>
        <taxon>Bacteria</taxon>
        <taxon>Pseudomonadati</taxon>
        <taxon>Pseudomonadota</taxon>
        <taxon>Gammaproteobacteria</taxon>
        <taxon>Candidatus Berkiellales</taxon>
        <taxon>Candidatus Berkiellaceae</taxon>
        <taxon>Candidatus Berkiella</taxon>
    </lineage>
</organism>
<reference evidence="3" key="3">
    <citation type="submission" date="2021-06" db="EMBL/GenBank/DDBJ databases">
        <title>Genomic Description and Analysis of Intracellular Bacteria, Candidatus Berkiella cookevillensis and Candidatus Berkiella aquae.</title>
        <authorList>
            <person name="Kidane D.T."/>
            <person name="Mehari Y.T."/>
            <person name="Rice F.C."/>
            <person name="Arivett B.A."/>
            <person name="Farone A.L."/>
            <person name="Berk S.G."/>
            <person name="Farone M.B."/>
        </authorList>
    </citation>
    <scope>NUCLEOTIDE SEQUENCE</scope>
    <source>
        <strain evidence="3">HT99</strain>
    </source>
</reference>
<proteinExistence type="predicted"/>
<dbReference type="RefSeq" id="WP_075065202.1">
    <property type="nucleotide sequence ID" value="NZ_LKAJ02000001.1"/>
</dbReference>
<sequence length="102" mass="11396">MHLKMTITLGLMFMMQSVMAALPPTAESMRRIKTIMESKEVYDALGGAEWVKTITETDHGYVLETQKCKLYVKVNAIDKPASSPKLIGPSPLEVSIQKKECH</sequence>
<protein>
    <recommendedName>
        <fullName evidence="5">PepSY domain-containing protein</fullName>
    </recommendedName>
</protein>
<feature type="chain" id="PRO_5043129767" description="PepSY domain-containing protein" evidence="1">
    <location>
        <begin position="21"/>
        <end position="102"/>
    </location>
</feature>
<comment type="caution">
    <text evidence="2">The sequence shown here is derived from an EMBL/GenBank/DDBJ whole genome shotgun (WGS) entry which is preliminary data.</text>
</comment>
<evidence type="ECO:0008006" key="5">
    <source>
        <dbReference type="Google" id="ProtNLM"/>
    </source>
</evidence>
<dbReference type="AlphaFoldDB" id="A0A0Q9YMY6"/>